<feature type="transmembrane region" description="Helical" evidence="1">
    <location>
        <begin position="114"/>
        <end position="137"/>
    </location>
</feature>
<evidence type="ECO:0000313" key="2">
    <source>
        <dbReference type="EMBL" id="BBH92967.1"/>
    </source>
</evidence>
<evidence type="ECO:0000256" key="1">
    <source>
        <dbReference type="SAM" id="Phobius"/>
    </source>
</evidence>
<organism evidence="2">
    <name type="scientific">Thermogemmatispora argillosa</name>
    <dbReference type="NCBI Taxonomy" id="2045280"/>
    <lineage>
        <taxon>Bacteria</taxon>
        <taxon>Bacillati</taxon>
        <taxon>Chloroflexota</taxon>
        <taxon>Ktedonobacteria</taxon>
        <taxon>Thermogemmatisporales</taxon>
        <taxon>Thermogemmatisporaceae</taxon>
        <taxon>Thermogemmatispora</taxon>
    </lineage>
</organism>
<accession>A0A455SX67</accession>
<sequence length="151" mass="16452">MLLICIGFFLPWIELNIPLLSLPSLSGINGGLFSWPLLFLALAQAGLVLFEQRLVQWQPVLRSWLHILPLVFGALFVMRACDLITLALGLSNLIQSFLLGFSSASSSMQNLPSLIMPGAGDFLMLLGGLLLMISAGWRLAQAWRAVSVENG</sequence>
<reference evidence="2" key="1">
    <citation type="submission" date="2018-12" db="EMBL/GenBank/DDBJ databases">
        <title>Novel natural products biosynthetic potential of the class Ktedonobacteria.</title>
        <authorList>
            <person name="Zheng Y."/>
            <person name="Saitou A."/>
            <person name="Wang C.M."/>
            <person name="Toyoda A."/>
            <person name="Minakuchi Y."/>
            <person name="Sekiguchi Y."/>
            <person name="Ueda K."/>
            <person name="Takano H."/>
            <person name="Sakai Y."/>
            <person name="Yokota A."/>
            <person name="Yabe S."/>
        </authorList>
    </citation>
    <scope>NUCLEOTIDE SEQUENCE</scope>
    <source>
        <strain evidence="2">A3-2</strain>
    </source>
</reference>
<keyword evidence="1" id="KW-0812">Transmembrane</keyword>
<name>A0A455SX67_9CHLR</name>
<keyword evidence="1" id="KW-1133">Transmembrane helix</keyword>
<protein>
    <submittedName>
        <fullName evidence="2">Uncharacterized protein</fullName>
    </submittedName>
</protein>
<dbReference type="AlphaFoldDB" id="A0A455SX67"/>
<proteinExistence type="predicted"/>
<feature type="transmembrane region" description="Helical" evidence="1">
    <location>
        <begin position="32"/>
        <end position="50"/>
    </location>
</feature>
<keyword evidence="1" id="KW-0472">Membrane</keyword>
<gene>
    <name evidence="2" type="ORF">KTA_11660</name>
</gene>
<dbReference type="EMBL" id="AP019377">
    <property type="protein sequence ID" value="BBH92967.1"/>
    <property type="molecule type" value="Genomic_DNA"/>
</dbReference>